<feature type="region of interest" description="Disordered" evidence="1">
    <location>
        <begin position="34"/>
        <end position="58"/>
    </location>
</feature>
<proteinExistence type="predicted"/>
<feature type="compositionally biased region" description="Gly residues" evidence="1">
    <location>
        <begin position="49"/>
        <end position="58"/>
    </location>
</feature>
<accession>A0A517P5V5</accession>
<dbReference type="KEGG" id="acaf:CA12_08330"/>
<dbReference type="Proteomes" id="UP000318741">
    <property type="component" value="Chromosome"/>
</dbReference>
<evidence type="ECO:0000313" key="3">
    <source>
        <dbReference type="Proteomes" id="UP000318741"/>
    </source>
</evidence>
<reference evidence="2 3" key="1">
    <citation type="submission" date="2019-02" db="EMBL/GenBank/DDBJ databases">
        <title>Deep-cultivation of Planctomycetes and their phenomic and genomic characterization uncovers novel biology.</title>
        <authorList>
            <person name="Wiegand S."/>
            <person name="Jogler M."/>
            <person name="Boedeker C."/>
            <person name="Pinto D."/>
            <person name="Vollmers J."/>
            <person name="Rivas-Marin E."/>
            <person name="Kohn T."/>
            <person name="Peeters S.H."/>
            <person name="Heuer A."/>
            <person name="Rast P."/>
            <person name="Oberbeckmann S."/>
            <person name="Bunk B."/>
            <person name="Jeske O."/>
            <person name="Meyerdierks A."/>
            <person name="Storesund J.E."/>
            <person name="Kallscheuer N."/>
            <person name="Luecker S."/>
            <person name="Lage O.M."/>
            <person name="Pohl T."/>
            <person name="Merkel B.J."/>
            <person name="Hornburger P."/>
            <person name="Mueller R.-W."/>
            <person name="Bruemmer F."/>
            <person name="Labrenz M."/>
            <person name="Spormann A.M."/>
            <person name="Op den Camp H."/>
            <person name="Overmann J."/>
            <person name="Amann R."/>
            <person name="Jetten M.S.M."/>
            <person name="Mascher T."/>
            <person name="Medema M.H."/>
            <person name="Devos D.P."/>
            <person name="Kaster A.-K."/>
            <person name="Ovreas L."/>
            <person name="Rohde M."/>
            <person name="Galperin M.Y."/>
            <person name="Jogler C."/>
        </authorList>
    </citation>
    <scope>NUCLEOTIDE SEQUENCE [LARGE SCALE GENOMIC DNA]</scope>
    <source>
        <strain evidence="2 3">CA12</strain>
    </source>
</reference>
<sequence length="58" mass="5622">MIAAGGEQAVLGDGSVRFISGTIDAGNQSAGVVTSGKSNHGTWGALGSRSGGELVGEF</sequence>
<dbReference type="EMBL" id="CP036265">
    <property type="protein sequence ID" value="QDT14754.1"/>
    <property type="molecule type" value="Genomic_DNA"/>
</dbReference>
<name>A0A517P5V5_9PLAN</name>
<dbReference type="InterPro" id="IPR027558">
    <property type="entry name" value="Pre_pil_HX9DG_C"/>
</dbReference>
<gene>
    <name evidence="2" type="ORF">CA12_08330</name>
</gene>
<protein>
    <submittedName>
        <fullName evidence="2">Uncharacterized protein</fullName>
    </submittedName>
</protein>
<evidence type="ECO:0000313" key="2">
    <source>
        <dbReference type="EMBL" id="QDT14754.1"/>
    </source>
</evidence>
<dbReference type="RefSeq" id="WP_165700542.1">
    <property type="nucleotide sequence ID" value="NZ_CP036265.1"/>
</dbReference>
<dbReference type="NCBIfam" id="TIGR04294">
    <property type="entry name" value="pre_pil_HX9DG"/>
    <property type="match status" value="1"/>
</dbReference>
<organism evidence="2 3">
    <name type="scientific">Alienimonas californiensis</name>
    <dbReference type="NCBI Taxonomy" id="2527989"/>
    <lineage>
        <taxon>Bacteria</taxon>
        <taxon>Pseudomonadati</taxon>
        <taxon>Planctomycetota</taxon>
        <taxon>Planctomycetia</taxon>
        <taxon>Planctomycetales</taxon>
        <taxon>Planctomycetaceae</taxon>
        <taxon>Alienimonas</taxon>
    </lineage>
</organism>
<keyword evidence="3" id="KW-1185">Reference proteome</keyword>
<evidence type="ECO:0000256" key="1">
    <source>
        <dbReference type="SAM" id="MobiDB-lite"/>
    </source>
</evidence>
<dbReference type="AlphaFoldDB" id="A0A517P5V5"/>